<reference evidence="2" key="2">
    <citation type="journal article" date="2023" name="Science">
        <title>Genomic signatures of disease resistance in endangered staghorn corals.</title>
        <authorList>
            <person name="Vollmer S.V."/>
            <person name="Selwyn J.D."/>
            <person name="Despard B.A."/>
            <person name="Roesel C.L."/>
        </authorList>
    </citation>
    <scope>NUCLEOTIDE SEQUENCE</scope>
    <source>
        <strain evidence="2">K2</strain>
    </source>
</reference>
<name>A0AAD9QGL3_ACRCE</name>
<comment type="caution">
    <text evidence="2">The sequence shown here is derived from an EMBL/GenBank/DDBJ whole genome shotgun (WGS) entry which is preliminary data.</text>
</comment>
<accession>A0AAD9QGL3</accession>
<evidence type="ECO:0000313" key="2">
    <source>
        <dbReference type="EMBL" id="KAK2560939.1"/>
    </source>
</evidence>
<gene>
    <name evidence="2" type="ORF">P5673_016056</name>
</gene>
<dbReference type="AlphaFoldDB" id="A0AAD9QGL3"/>
<organism evidence="2 3">
    <name type="scientific">Acropora cervicornis</name>
    <name type="common">Staghorn coral</name>
    <dbReference type="NCBI Taxonomy" id="6130"/>
    <lineage>
        <taxon>Eukaryota</taxon>
        <taxon>Metazoa</taxon>
        <taxon>Cnidaria</taxon>
        <taxon>Anthozoa</taxon>
        <taxon>Hexacorallia</taxon>
        <taxon>Scleractinia</taxon>
        <taxon>Astrocoeniina</taxon>
        <taxon>Acroporidae</taxon>
        <taxon>Acropora</taxon>
    </lineage>
</organism>
<proteinExistence type="predicted"/>
<dbReference type="EMBL" id="JARQWQ010000034">
    <property type="protein sequence ID" value="KAK2560939.1"/>
    <property type="molecule type" value="Genomic_DNA"/>
</dbReference>
<sequence>MPPIKKKKRAKTRNGQEQEDTESSESGKLSETHEVAQHLSRTRLDKENTSRRTKPFDKRKAFRQVRDPYDADSEPEHIAPLTSMLIDENIPLDKQPFNSRLPSVHAAHSTPSFPPGSNDHVSDCFGFDDMAVSLPLSPVRGEPVVSSHLVLHSPGSASVTSSLSSISPGKRKADQRVFDVPIEKPVKKIKKRKPNKLPDVKEDDDWVVEMKSQFEEIEMLDLVID</sequence>
<feature type="region of interest" description="Disordered" evidence="1">
    <location>
        <begin position="1"/>
        <end position="76"/>
    </location>
</feature>
<feature type="compositionally biased region" description="Basic residues" evidence="1">
    <location>
        <begin position="1"/>
        <end position="12"/>
    </location>
</feature>
<keyword evidence="3" id="KW-1185">Reference proteome</keyword>
<dbReference type="Proteomes" id="UP001249851">
    <property type="component" value="Unassembled WGS sequence"/>
</dbReference>
<evidence type="ECO:0000256" key="1">
    <source>
        <dbReference type="SAM" id="MobiDB-lite"/>
    </source>
</evidence>
<reference evidence="2" key="1">
    <citation type="journal article" date="2023" name="G3 (Bethesda)">
        <title>Whole genome assembly and annotation of the endangered Caribbean coral Acropora cervicornis.</title>
        <authorList>
            <person name="Selwyn J.D."/>
            <person name="Vollmer S.V."/>
        </authorList>
    </citation>
    <scope>NUCLEOTIDE SEQUENCE</scope>
    <source>
        <strain evidence="2">K2</strain>
    </source>
</reference>
<protein>
    <submittedName>
        <fullName evidence="2">Uncharacterized protein</fullName>
    </submittedName>
</protein>
<evidence type="ECO:0000313" key="3">
    <source>
        <dbReference type="Proteomes" id="UP001249851"/>
    </source>
</evidence>
<feature type="compositionally biased region" description="Basic and acidic residues" evidence="1">
    <location>
        <begin position="28"/>
        <end position="76"/>
    </location>
</feature>